<organism evidence="12 13">
    <name type="scientific">Arenicella chitinivorans</name>
    <dbReference type="NCBI Taxonomy" id="1329800"/>
    <lineage>
        <taxon>Bacteria</taxon>
        <taxon>Pseudomonadati</taxon>
        <taxon>Pseudomonadota</taxon>
        <taxon>Gammaproteobacteria</taxon>
        <taxon>Arenicellales</taxon>
        <taxon>Arenicellaceae</taxon>
        <taxon>Arenicella</taxon>
    </lineage>
</organism>
<dbReference type="AlphaFoldDB" id="A0A918RPQ0"/>
<comment type="domain">
    <text evidence="9">The HXXXXD motif is essential for acyltransferase activity and may constitute the binding site for the phosphate moiety of the glycerol-3-phosphate.</text>
</comment>
<dbReference type="GO" id="GO:0006654">
    <property type="term" value="P:phosphatidic acid biosynthetic process"/>
    <property type="evidence" value="ECO:0007669"/>
    <property type="project" value="TreeGrafter"/>
</dbReference>
<dbReference type="NCBIfam" id="TIGR01490">
    <property type="entry name" value="HAD-SF-IB-hyp1"/>
    <property type="match status" value="1"/>
</dbReference>
<dbReference type="GO" id="GO:0016020">
    <property type="term" value="C:membrane"/>
    <property type="evidence" value="ECO:0007669"/>
    <property type="project" value="InterPro"/>
</dbReference>
<comment type="catalytic activity">
    <reaction evidence="1 9">
        <text>a 1-acyl-sn-glycero-3-phosphate + an acyl-CoA = a 1,2-diacyl-sn-glycero-3-phosphate + CoA</text>
        <dbReference type="Rhea" id="RHEA:19709"/>
        <dbReference type="ChEBI" id="CHEBI:57287"/>
        <dbReference type="ChEBI" id="CHEBI:57970"/>
        <dbReference type="ChEBI" id="CHEBI:58342"/>
        <dbReference type="ChEBI" id="CHEBI:58608"/>
        <dbReference type="EC" id="2.3.1.51"/>
    </reaction>
</comment>
<reference evidence="12" key="2">
    <citation type="submission" date="2020-09" db="EMBL/GenBank/DDBJ databases">
        <authorList>
            <person name="Sun Q."/>
            <person name="Kim S."/>
        </authorList>
    </citation>
    <scope>NUCLEOTIDE SEQUENCE</scope>
    <source>
        <strain evidence="12">KCTC 12711</strain>
    </source>
</reference>
<keyword evidence="13" id="KW-1185">Reference proteome</keyword>
<dbReference type="NCBIfam" id="TIGR01488">
    <property type="entry name" value="HAD-SF-IB"/>
    <property type="match status" value="1"/>
</dbReference>
<keyword evidence="7 9" id="KW-0808">Transferase</keyword>
<keyword evidence="8 9" id="KW-0012">Acyltransferase</keyword>
<dbReference type="PANTHER" id="PTHR10434:SF11">
    <property type="entry name" value="1-ACYL-SN-GLYCEROL-3-PHOSPHATE ACYLTRANSFERASE"/>
    <property type="match status" value="1"/>
</dbReference>
<comment type="pathway">
    <text evidence="3">Lipid metabolism.</text>
</comment>
<reference evidence="12" key="1">
    <citation type="journal article" date="2014" name="Int. J. Syst. Evol. Microbiol.">
        <title>Complete genome sequence of Corynebacterium casei LMG S-19264T (=DSM 44701T), isolated from a smear-ripened cheese.</title>
        <authorList>
            <consortium name="US DOE Joint Genome Institute (JGI-PGF)"/>
            <person name="Walter F."/>
            <person name="Albersmeier A."/>
            <person name="Kalinowski J."/>
            <person name="Ruckert C."/>
        </authorList>
    </citation>
    <scope>NUCLEOTIDE SEQUENCE</scope>
    <source>
        <strain evidence="12">KCTC 12711</strain>
    </source>
</reference>
<keyword evidence="9" id="KW-0443">Lipid metabolism</keyword>
<keyword evidence="9" id="KW-0444">Lipid biosynthesis</keyword>
<keyword evidence="9" id="KW-0594">Phospholipid biosynthesis</keyword>
<dbReference type="GO" id="GO:0003841">
    <property type="term" value="F:1-acylglycerol-3-phosphate O-acyltransferase activity"/>
    <property type="evidence" value="ECO:0007669"/>
    <property type="project" value="UniProtKB-UniRule"/>
</dbReference>
<gene>
    <name evidence="12" type="primary">plsC</name>
    <name evidence="12" type="ORF">GCM10008090_12350</name>
</gene>
<evidence type="ECO:0000256" key="3">
    <source>
        <dbReference type="ARBA" id="ARBA00005189"/>
    </source>
</evidence>
<dbReference type="InterPro" id="IPR002123">
    <property type="entry name" value="Plipid/glycerol_acylTrfase"/>
</dbReference>
<dbReference type="EC" id="2.3.1.51" evidence="5 9"/>
<comment type="caution">
    <text evidence="12">The sequence shown here is derived from an EMBL/GenBank/DDBJ whole genome shotgun (WGS) entry which is preliminary data.</text>
</comment>
<feature type="compositionally biased region" description="Polar residues" evidence="10">
    <location>
        <begin position="544"/>
        <end position="556"/>
    </location>
</feature>
<feature type="compositionally biased region" description="Low complexity" evidence="10">
    <location>
        <begin position="585"/>
        <end position="594"/>
    </location>
</feature>
<dbReference type="Pfam" id="PF12710">
    <property type="entry name" value="HAD"/>
    <property type="match status" value="1"/>
</dbReference>
<evidence type="ECO:0000259" key="11">
    <source>
        <dbReference type="SMART" id="SM00563"/>
    </source>
</evidence>
<feature type="region of interest" description="Disordered" evidence="10">
    <location>
        <begin position="506"/>
        <end position="594"/>
    </location>
</feature>
<dbReference type="InterPro" id="IPR004552">
    <property type="entry name" value="AGP_acyltrans"/>
</dbReference>
<evidence type="ECO:0000256" key="1">
    <source>
        <dbReference type="ARBA" id="ARBA00001141"/>
    </source>
</evidence>
<dbReference type="CDD" id="cd02612">
    <property type="entry name" value="HAD_PGPPase"/>
    <property type="match status" value="1"/>
</dbReference>
<dbReference type="CDD" id="cd07989">
    <property type="entry name" value="LPLAT_AGPAT-like"/>
    <property type="match status" value="1"/>
</dbReference>
<evidence type="ECO:0000256" key="4">
    <source>
        <dbReference type="ARBA" id="ARBA00008655"/>
    </source>
</evidence>
<evidence type="ECO:0000256" key="7">
    <source>
        <dbReference type="ARBA" id="ARBA00022679"/>
    </source>
</evidence>
<dbReference type="PANTHER" id="PTHR10434">
    <property type="entry name" value="1-ACYL-SN-GLYCEROL-3-PHOSPHATE ACYLTRANSFERASE"/>
    <property type="match status" value="1"/>
</dbReference>
<dbReference type="Gene3D" id="1.20.1440.100">
    <property type="entry name" value="SG protein - dephosphorylation function"/>
    <property type="match status" value="1"/>
</dbReference>
<accession>A0A918RPQ0</accession>
<evidence type="ECO:0000256" key="6">
    <source>
        <dbReference type="ARBA" id="ARBA00016139"/>
    </source>
</evidence>
<dbReference type="SMART" id="SM00563">
    <property type="entry name" value="PlsC"/>
    <property type="match status" value="1"/>
</dbReference>
<dbReference type="EMBL" id="BMXA01000002">
    <property type="protein sequence ID" value="GHA04502.1"/>
    <property type="molecule type" value="Genomic_DNA"/>
</dbReference>
<comment type="similarity">
    <text evidence="4 9">Belongs to the 1-acyl-sn-glycerol-3-phosphate acyltransferase family.</text>
</comment>
<evidence type="ECO:0000256" key="2">
    <source>
        <dbReference type="ARBA" id="ARBA00004728"/>
    </source>
</evidence>
<proteinExistence type="inferred from homology"/>
<dbReference type="SUPFAM" id="SSF69593">
    <property type="entry name" value="Glycerol-3-phosphate (1)-acyltransferase"/>
    <property type="match status" value="1"/>
</dbReference>
<dbReference type="InterPro" id="IPR023214">
    <property type="entry name" value="HAD_sf"/>
</dbReference>
<sequence>MNLYSKVTKEVDAAPEGPHIGAFFDFDGTVIYGYSAFTYLREQIKRGDVTPKQLLELVRVMSDFGLGNMGFSGLMAVASQYLSGIDEAEYLAFADSLYKNHIAKLIYPESRALIEAHLRKGHTVALISAATPYQVMPAAKELGIDNVFCTHLEVINGKFTGAVIKPTCYGMGKVDAAEKLIDSHGVDIRQSFFYSDSDEDIQLLEFVGRPRPLNPNKRLRRIASGRGWPVQDFNSRGSASIFDYARTFATQMSMITSFAAGIPIYALTGSMNKTRNFSTSLFADTACALTGIELDVTGEEHAWSNRPCVFVFNHQSQADVIILPTLLRRDLAGVGKKEIGDVPVLGKLMQLGGTVLIDRENSKSARDAMKPLVDVLQKEGRSVCIAPEGTRSTSTNLGRFKKGAFHLAMQAGVPIVPIVIHNAIDVAPRGQYVFRAATVKVTVLPPVDTRRWKASTMNQHVEQVRDMFLVELDQMRFQPDRKESMQAAERAAKLRAQARQRALELNAQRTADEALTTSTGPINESQPRSKTTRKKTSLKGSTRQTKVSDVEQSAAVTNGLDVGATTAIASANPAPRRRRKKRPAVKVSARTLEP</sequence>
<keyword evidence="9" id="KW-1208">Phospholipid metabolism</keyword>
<evidence type="ECO:0000256" key="10">
    <source>
        <dbReference type="SAM" id="MobiDB-lite"/>
    </source>
</evidence>
<protein>
    <recommendedName>
        <fullName evidence="6 9">1-acyl-sn-glycerol-3-phosphate acyltransferase</fullName>
        <ecNumber evidence="5 9">2.3.1.51</ecNumber>
    </recommendedName>
</protein>
<comment type="pathway">
    <text evidence="2">Phospholipid metabolism; CDP-diacylglycerol biosynthesis; CDP-diacylglycerol from sn-glycerol 3-phosphate: step 2/3.</text>
</comment>
<dbReference type="InterPro" id="IPR006385">
    <property type="entry name" value="HAD_hydro_SerB1"/>
</dbReference>
<dbReference type="SUPFAM" id="SSF56784">
    <property type="entry name" value="HAD-like"/>
    <property type="match status" value="1"/>
</dbReference>
<evidence type="ECO:0000256" key="5">
    <source>
        <dbReference type="ARBA" id="ARBA00013211"/>
    </source>
</evidence>
<feature type="domain" description="Phospholipid/glycerol acyltransferase" evidence="11">
    <location>
        <begin position="308"/>
        <end position="423"/>
    </location>
</feature>
<dbReference type="Gene3D" id="3.40.50.1000">
    <property type="entry name" value="HAD superfamily/HAD-like"/>
    <property type="match status" value="1"/>
</dbReference>
<dbReference type="Pfam" id="PF01553">
    <property type="entry name" value="Acyltransferase"/>
    <property type="match status" value="1"/>
</dbReference>
<name>A0A918RPQ0_9GAMM</name>
<evidence type="ECO:0000313" key="12">
    <source>
        <dbReference type="EMBL" id="GHA04502.1"/>
    </source>
</evidence>
<dbReference type="Proteomes" id="UP000614811">
    <property type="component" value="Unassembled WGS sequence"/>
</dbReference>
<feature type="compositionally biased region" description="Polar residues" evidence="10">
    <location>
        <begin position="515"/>
        <end position="526"/>
    </location>
</feature>
<dbReference type="NCBIfam" id="TIGR00530">
    <property type="entry name" value="AGP_acyltrn"/>
    <property type="match status" value="1"/>
</dbReference>
<evidence type="ECO:0000313" key="13">
    <source>
        <dbReference type="Proteomes" id="UP000614811"/>
    </source>
</evidence>
<feature type="compositionally biased region" description="Basic residues" evidence="10">
    <location>
        <begin position="575"/>
        <end position="584"/>
    </location>
</feature>
<evidence type="ECO:0000256" key="9">
    <source>
        <dbReference type="RuleBase" id="RU361267"/>
    </source>
</evidence>
<evidence type="ECO:0000256" key="8">
    <source>
        <dbReference type="ARBA" id="ARBA00023315"/>
    </source>
</evidence>
<dbReference type="InterPro" id="IPR036412">
    <property type="entry name" value="HAD-like_sf"/>
</dbReference>
<dbReference type="RefSeq" id="WP_189399169.1">
    <property type="nucleotide sequence ID" value="NZ_BMXA01000002.1"/>
</dbReference>